<evidence type="ECO:0000259" key="4">
    <source>
        <dbReference type="Pfam" id="PF17863"/>
    </source>
</evidence>
<name>A0ABQ7K9L5_9FUNG</name>
<feature type="compositionally biased region" description="Polar residues" evidence="3">
    <location>
        <begin position="546"/>
        <end position="562"/>
    </location>
</feature>
<dbReference type="Pfam" id="PF17863">
    <property type="entry name" value="AAA_lid_2"/>
    <property type="match status" value="1"/>
</dbReference>
<accession>A0ABQ7K9L5</accession>
<dbReference type="EMBL" id="JAAAIM010000113">
    <property type="protein sequence ID" value="KAG0294592.1"/>
    <property type="molecule type" value="Genomic_DNA"/>
</dbReference>
<feature type="compositionally biased region" description="Polar residues" evidence="3">
    <location>
        <begin position="293"/>
        <end position="307"/>
    </location>
</feature>
<feature type="compositionally biased region" description="Low complexity" evidence="3">
    <location>
        <begin position="129"/>
        <end position="142"/>
    </location>
</feature>
<dbReference type="EC" id="6.6.1.1" evidence="1"/>
<keyword evidence="6" id="KW-1185">Reference proteome</keyword>
<evidence type="ECO:0000256" key="3">
    <source>
        <dbReference type="SAM" id="MobiDB-lite"/>
    </source>
</evidence>
<dbReference type="InterPro" id="IPR052041">
    <property type="entry name" value="Nucleic_acid_metab_PIN/TRAM"/>
</dbReference>
<evidence type="ECO:0000256" key="2">
    <source>
        <dbReference type="ARBA" id="ARBA00023444"/>
    </source>
</evidence>
<dbReference type="PANTHER" id="PTHR11603:SF132">
    <property type="entry name" value="C2H2-TYPE DOMAIN-CONTAINING PROTEIN"/>
    <property type="match status" value="1"/>
</dbReference>
<evidence type="ECO:0000256" key="1">
    <source>
        <dbReference type="ARBA" id="ARBA00012825"/>
    </source>
</evidence>
<dbReference type="PANTHER" id="PTHR11603">
    <property type="entry name" value="AAA FAMILY ATPASE"/>
    <property type="match status" value="1"/>
</dbReference>
<protein>
    <recommendedName>
        <fullName evidence="1">magnesium chelatase</fullName>
        <ecNumber evidence="1">6.6.1.1</ecNumber>
    </recommendedName>
</protein>
<feature type="region of interest" description="Disordered" evidence="3">
    <location>
        <begin position="238"/>
        <end position="278"/>
    </location>
</feature>
<sequence>MAPANRAWIRSKMAAIKKASGIAFSEEIFLSILICLTAKNKHLVLHTTPEAVPELKSIAEQHCAVVFGLTTATIVCHRQQTRTDIIGAITGRHADMVTHATYSTPSAQYQFPNSSAHHNQSYHSHHSSGHQQTSSGQYYQYSNPTDEYYQRNPKFRIEKSRRSVATNHSEASDFSVRPSGHNVAPSIASFRTASERDQDAASVQRVAAAHLLNDASEHPYGSGVGGGDDISLSLRGSEARSRSTGDAMAEQLAYNRSRRSTAISPSGTDGLDSLTPRDGINRRATQTQYLQTTSHTGGGASISSSHAPVTPVDFTFPRRRHESVSNAGGYGGIGETSGITYSGRRIAQAIILDGLENASQEVYSVLLEMIINKEINDRNRYVLPDLIIIAIFNSPNVPENVPRQLLDYFAINGTYQFSIPQPLPRMQTVPVRKHALFRRTDWDELSKRMKVVTVSNDMTRYIRDVIVAIRTHEAVYGGLTARAALDLVAIMKTLAAIFQTNFVTPDLLTIAAEKVFSHRIELKSTRRQRMLAAATGGASSSISSSPGPYQNNRSSQARNNGKTPLRGTGQGQTPPHISRRGSHNSETSDGVGGESFVEHSSDSEGGSSHAGGGGGGVEEDDGSVVDGRGGEDDGLSEVADETTAADVVQDVLRVVYPPI</sequence>
<feature type="region of interest" description="Disordered" evidence="3">
    <location>
        <begin position="108"/>
        <end position="145"/>
    </location>
</feature>
<evidence type="ECO:0000313" key="5">
    <source>
        <dbReference type="EMBL" id="KAG0294592.1"/>
    </source>
</evidence>
<comment type="pathway">
    <text evidence="2">Porphyrin-containing compound metabolism.</text>
</comment>
<feature type="region of interest" description="Disordered" evidence="3">
    <location>
        <begin position="293"/>
        <end position="317"/>
    </location>
</feature>
<dbReference type="Gene3D" id="1.10.8.80">
    <property type="entry name" value="Magnesium chelatase subunit I, C-Terminal domain"/>
    <property type="match status" value="1"/>
</dbReference>
<dbReference type="InterPro" id="IPR041628">
    <property type="entry name" value="ChlI/MoxR_AAA_lid"/>
</dbReference>
<evidence type="ECO:0000313" key="6">
    <source>
        <dbReference type="Proteomes" id="UP001194696"/>
    </source>
</evidence>
<proteinExistence type="predicted"/>
<dbReference type="Proteomes" id="UP001194696">
    <property type="component" value="Unassembled WGS sequence"/>
</dbReference>
<reference evidence="5 6" key="1">
    <citation type="journal article" date="2020" name="Fungal Divers.">
        <title>Resolving the Mortierellaceae phylogeny through synthesis of multi-gene phylogenetics and phylogenomics.</title>
        <authorList>
            <person name="Vandepol N."/>
            <person name="Liber J."/>
            <person name="Desiro A."/>
            <person name="Na H."/>
            <person name="Kennedy M."/>
            <person name="Barry K."/>
            <person name="Grigoriev I.V."/>
            <person name="Miller A.N."/>
            <person name="O'Donnell K."/>
            <person name="Stajich J.E."/>
            <person name="Bonito G."/>
        </authorList>
    </citation>
    <scope>NUCLEOTIDE SEQUENCE [LARGE SCALE GENOMIC DNA]</scope>
    <source>
        <strain evidence="5 6">AD045</strain>
    </source>
</reference>
<feature type="compositionally biased region" description="Low complexity" evidence="3">
    <location>
        <begin position="532"/>
        <end position="545"/>
    </location>
</feature>
<feature type="region of interest" description="Disordered" evidence="3">
    <location>
        <begin position="531"/>
        <end position="645"/>
    </location>
</feature>
<feature type="region of interest" description="Disordered" evidence="3">
    <location>
        <begin position="161"/>
        <end position="183"/>
    </location>
</feature>
<feature type="domain" description="ChlI/MoxR AAA lid" evidence="4">
    <location>
        <begin position="468"/>
        <end position="525"/>
    </location>
</feature>
<organism evidence="5 6">
    <name type="scientific">Linnemannia gamsii</name>
    <dbReference type="NCBI Taxonomy" id="64522"/>
    <lineage>
        <taxon>Eukaryota</taxon>
        <taxon>Fungi</taxon>
        <taxon>Fungi incertae sedis</taxon>
        <taxon>Mucoromycota</taxon>
        <taxon>Mortierellomycotina</taxon>
        <taxon>Mortierellomycetes</taxon>
        <taxon>Mortierellales</taxon>
        <taxon>Mortierellaceae</taxon>
        <taxon>Linnemannia</taxon>
    </lineage>
</organism>
<comment type="caution">
    <text evidence="5">The sequence shown here is derived from an EMBL/GenBank/DDBJ whole genome shotgun (WGS) entry which is preliminary data.</text>
</comment>
<gene>
    <name evidence="5" type="ORF">BGZ96_000865</name>
</gene>